<dbReference type="EMBL" id="MK072247">
    <property type="protein sequence ID" value="AYV80728.1"/>
    <property type="molecule type" value="Genomic_DNA"/>
</dbReference>
<organism evidence="1">
    <name type="scientific">Harvfovirus sp</name>
    <dbReference type="NCBI Taxonomy" id="2487768"/>
    <lineage>
        <taxon>Viruses</taxon>
        <taxon>Varidnaviria</taxon>
        <taxon>Bamfordvirae</taxon>
        <taxon>Nucleocytoviricota</taxon>
        <taxon>Megaviricetes</taxon>
        <taxon>Imitervirales</taxon>
        <taxon>Mimiviridae</taxon>
        <taxon>Klosneuvirinae</taxon>
    </lineage>
</organism>
<accession>A0A3G5A0L2</accession>
<name>A0A3G5A0L2_9VIRU</name>
<sequence length="156" mass="17641">MSDPGVFEELKGKERRQEISAAVKILRHQRKIEANQQIIAGKAVWSSHDSIKQCCGTTDVQIVVWSKKKEMKMTQVKLFALSKCDLDPNDDGYEVRYSYLIGEFDPKSIASMGMEGIDEVHNITTVIAQLQSLSKYAKDEEFIKWIDGNLSKKASV</sequence>
<reference evidence="1" key="1">
    <citation type="submission" date="2018-10" db="EMBL/GenBank/DDBJ databases">
        <title>Hidden diversity of soil giant viruses.</title>
        <authorList>
            <person name="Schulz F."/>
            <person name="Alteio L."/>
            <person name="Goudeau D."/>
            <person name="Ryan E.M."/>
            <person name="Malmstrom R.R."/>
            <person name="Blanchard J."/>
            <person name="Woyke T."/>
        </authorList>
    </citation>
    <scope>NUCLEOTIDE SEQUENCE</scope>
    <source>
        <strain evidence="1">HAV1</strain>
    </source>
</reference>
<proteinExistence type="predicted"/>
<protein>
    <submittedName>
        <fullName evidence="1">Uncharacterized protein</fullName>
    </submittedName>
</protein>
<gene>
    <name evidence="1" type="ORF">Harvfovirus5_32</name>
</gene>
<evidence type="ECO:0000313" key="1">
    <source>
        <dbReference type="EMBL" id="AYV80728.1"/>
    </source>
</evidence>